<proteinExistence type="predicted"/>
<dbReference type="RefSeq" id="WP_253361313.1">
    <property type="nucleotide sequence ID" value="NZ_JAIULA010000018.1"/>
</dbReference>
<accession>A0A9X2FKX6</accession>
<evidence type="ECO:0008006" key="5">
    <source>
        <dbReference type="Google" id="ProtNLM"/>
    </source>
</evidence>
<organism evidence="3 4">
    <name type="scientific">Ligilactobacillus ubinensis</name>
    <dbReference type="NCBI Taxonomy" id="2876789"/>
    <lineage>
        <taxon>Bacteria</taxon>
        <taxon>Bacillati</taxon>
        <taxon>Bacillota</taxon>
        <taxon>Bacilli</taxon>
        <taxon>Lactobacillales</taxon>
        <taxon>Lactobacillaceae</taxon>
        <taxon>Ligilactobacillus</taxon>
    </lineage>
</organism>
<dbReference type="PROSITE" id="PS51257">
    <property type="entry name" value="PROKAR_LIPOPROTEIN"/>
    <property type="match status" value="1"/>
</dbReference>
<feature type="signal peptide" evidence="2">
    <location>
        <begin position="1"/>
        <end position="33"/>
    </location>
</feature>
<comment type="caution">
    <text evidence="3">The sequence shown here is derived from an EMBL/GenBank/DDBJ whole genome shotgun (WGS) entry which is preliminary data.</text>
</comment>
<evidence type="ECO:0000256" key="1">
    <source>
        <dbReference type="SAM" id="MobiDB-lite"/>
    </source>
</evidence>
<dbReference type="EMBL" id="JAIULA010000018">
    <property type="protein sequence ID" value="MCP0887447.1"/>
    <property type="molecule type" value="Genomic_DNA"/>
</dbReference>
<evidence type="ECO:0000256" key="2">
    <source>
        <dbReference type="SAM" id="SignalP"/>
    </source>
</evidence>
<evidence type="ECO:0000313" key="4">
    <source>
        <dbReference type="Proteomes" id="UP001139006"/>
    </source>
</evidence>
<feature type="chain" id="PRO_5040889860" description="WxL domain-containing protein" evidence="2">
    <location>
        <begin position="34"/>
        <end position="252"/>
    </location>
</feature>
<sequence length="252" mass="26396">MMLRHKNTMKRIFLLCSGLILVSCIPTASHVLADTSGNSTASFTVVAGTGDSSNNVNNGASNQNLTGTQTNTSANSNNGATNSSSSGNNSTLILQTVPALDFKTISAADVYNGDDIALSQSNQSTSTTTNRTLSVADYRGYSKNYRGWVVSAIVTPFSNGKTSISPSITLHFSHDSTTNQISPVTITSQNTSAVITSKTDPTQGAGISNIVSSVSTTLNFSSLTTKQLEKFKPGTYSGKIIWNLDNTAASND</sequence>
<gene>
    <name evidence="3" type="ORF">LB941_08870</name>
</gene>
<reference evidence="3 4" key="1">
    <citation type="journal article" date="2023" name="Int. J. Syst. Evol. Microbiol.">
        <title>Ligilactobacillus ubinensis sp. nov., a novel species isolated from the wild ferment of a durian fruit (Durio zibethinus).</title>
        <authorList>
            <person name="Heng Y.C."/>
            <person name="Menon N."/>
            <person name="Chen B."/>
            <person name="Loo B.Z.L."/>
            <person name="Wong G.W.J."/>
            <person name="Lim A.C.H."/>
            <person name="Silvaraju S."/>
            <person name="Kittelmann S."/>
        </authorList>
    </citation>
    <scope>NUCLEOTIDE SEQUENCE [LARGE SCALE GENOMIC DNA]</scope>
    <source>
        <strain evidence="3 4">WILCCON 0076</strain>
    </source>
</reference>
<evidence type="ECO:0000313" key="3">
    <source>
        <dbReference type="EMBL" id="MCP0887447.1"/>
    </source>
</evidence>
<dbReference type="AlphaFoldDB" id="A0A9X2FKX6"/>
<keyword evidence="4" id="KW-1185">Reference proteome</keyword>
<dbReference type="Proteomes" id="UP001139006">
    <property type="component" value="Unassembled WGS sequence"/>
</dbReference>
<name>A0A9X2FKX6_9LACO</name>
<keyword evidence="2" id="KW-0732">Signal</keyword>
<feature type="region of interest" description="Disordered" evidence="1">
    <location>
        <begin position="52"/>
        <end position="88"/>
    </location>
</feature>
<protein>
    <recommendedName>
        <fullName evidence="5">WxL domain-containing protein</fullName>
    </recommendedName>
</protein>